<evidence type="ECO:0000256" key="2">
    <source>
        <dbReference type="ARBA" id="ARBA00022559"/>
    </source>
</evidence>
<evidence type="ECO:0000256" key="6">
    <source>
        <dbReference type="ARBA" id="ARBA00023002"/>
    </source>
</evidence>
<dbReference type="InterPro" id="IPR048328">
    <property type="entry name" value="Dyp_perox_C"/>
</dbReference>
<dbReference type="PANTHER" id="PTHR30521">
    <property type="entry name" value="DEFERROCHELATASE/PEROXIDASE"/>
    <property type="match status" value="1"/>
</dbReference>
<name>A0A8H5GML2_9AGAR</name>
<feature type="chain" id="PRO_5034517235" evidence="9">
    <location>
        <begin position="20"/>
        <end position="529"/>
    </location>
</feature>
<feature type="signal peptide" evidence="9">
    <location>
        <begin position="1"/>
        <end position="19"/>
    </location>
</feature>
<comment type="caution">
    <text evidence="12">The sequence shown here is derived from an EMBL/GenBank/DDBJ whole genome shotgun (WGS) entry which is preliminary data.</text>
</comment>
<keyword evidence="5 9" id="KW-0732">Signal</keyword>
<keyword evidence="2" id="KW-0575">Peroxidase</keyword>
<dbReference type="GO" id="GO:0046872">
    <property type="term" value="F:metal ion binding"/>
    <property type="evidence" value="ECO:0007669"/>
    <property type="project" value="UniProtKB-KW"/>
</dbReference>
<dbReference type="InterPro" id="IPR049509">
    <property type="entry name" value="DyP_N"/>
</dbReference>
<comment type="similarity">
    <text evidence="8">Belongs to the DyP-type peroxidase family.</text>
</comment>
<feature type="domain" description="Dyp-type peroxidase C-terminal" evidence="10">
    <location>
        <begin position="259"/>
        <end position="437"/>
    </location>
</feature>
<comment type="cofactor">
    <cofactor evidence="1">
        <name>heme b</name>
        <dbReference type="ChEBI" id="CHEBI:60344"/>
    </cofactor>
</comment>
<keyword evidence="13" id="KW-1185">Reference proteome</keyword>
<dbReference type="GO" id="GO:0005829">
    <property type="term" value="C:cytosol"/>
    <property type="evidence" value="ECO:0007669"/>
    <property type="project" value="TreeGrafter"/>
</dbReference>
<evidence type="ECO:0000313" key="13">
    <source>
        <dbReference type="Proteomes" id="UP000559256"/>
    </source>
</evidence>
<keyword evidence="6" id="KW-0560">Oxidoreductase</keyword>
<dbReference type="PROSITE" id="PS51404">
    <property type="entry name" value="DYP_PEROXIDASE"/>
    <property type="match status" value="1"/>
</dbReference>
<dbReference type="AlphaFoldDB" id="A0A8H5GML2"/>
<dbReference type="Pfam" id="PF21105">
    <property type="entry name" value="DyP_N"/>
    <property type="match status" value="1"/>
</dbReference>
<evidence type="ECO:0000256" key="8">
    <source>
        <dbReference type="ARBA" id="ARBA00025737"/>
    </source>
</evidence>
<reference evidence="12 13" key="1">
    <citation type="journal article" date="2020" name="ISME J.">
        <title>Uncovering the hidden diversity of litter-decomposition mechanisms in mushroom-forming fungi.</title>
        <authorList>
            <person name="Floudas D."/>
            <person name="Bentzer J."/>
            <person name="Ahren D."/>
            <person name="Johansson T."/>
            <person name="Persson P."/>
            <person name="Tunlid A."/>
        </authorList>
    </citation>
    <scope>NUCLEOTIDE SEQUENCE [LARGE SCALE GENOMIC DNA]</scope>
    <source>
        <strain evidence="12 13">CBS 291.85</strain>
    </source>
</reference>
<evidence type="ECO:0000256" key="9">
    <source>
        <dbReference type="SAM" id="SignalP"/>
    </source>
</evidence>
<evidence type="ECO:0000256" key="1">
    <source>
        <dbReference type="ARBA" id="ARBA00001970"/>
    </source>
</evidence>
<accession>A0A8H5GML2</accession>
<dbReference type="GO" id="GO:0020037">
    <property type="term" value="F:heme binding"/>
    <property type="evidence" value="ECO:0007669"/>
    <property type="project" value="InterPro"/>
</dbReference>
<dbReference type="OrthoDB" id="3207336at2759"/>
<evidence type="ECO:0000313" key="12">
    <source>
        <dbReference type="EMBL" id="KAF5367753.1"/>
    </source>
</evidence>
<dbReference type="PANTHER" id="PTHR30521:SF4">
    <property type="entry name" value="DEFERROCHELATASE"/>
    <property type="match status" value="1"/>
</dbReference>
<dbReference type="SUPFAM" id="SSF54909">
    <property type="entry name" value="Dimeric alpha+beta barrel"/>
    <property type="match status" value="1"/>
</dbReference>
<keyword evidence="3" id="KW-0349">Heme</keyword>
<evidence type="ECO:0000256" key="3">
    <source>
        <dbReference type="ARBA" id="ARBA00022617"/>
    </source>
</evidence>
<evidence type="ECO:0000259" key="11">
    <source>
        <dbReference type="Pfam" id="PF21105"/>
    </source>
</evidence>
<dbReference type="NCBIfam" id="TIGR01413">
    <property type="entry name" value="Dyp_perox_fam"/>
    <property type="match status" value="1"/>
</dbReference>
<dbReference type="Proteomes" id="UP000559256">
    <property type="component" value="Unassembled WGS sequence"/>
</dbReference>
<proteinExistence type="inferred from homology"/>
<dbReference type="Pfam" id="PF20628">
    <property type="entry name" value="Dyp_perox_C"/>
    <property type="match status" value="1"/>
</dbReference>
<evidence type="ECO:0000256" key="4">
    <source>
        <dbReference type="ARBA" id="ARBA00022723"/>
    </source>
</evidence>
<sequence length="529" mass="56022">MKVSLISVIIGLAVQSALAAPKANKQRANSPLLIDPDAQPSLPSARVAQAAAAAAGLNITDVQGDILIGMKKNKELFFFFGIKDAATFKSKLSSDIAPLITPTVSLLPGSTPPNTAVNIAFSKTGLDALGVTDDLGDASFAGGQFTDATALGDPGTGNWVPGFAGTNIHGVLLLASGTVDDINDELASIQSALGDSVTEIYRLQGAARPGNQEGHEHFGFMDGISQPAVVGFTPNIHPGQMQVPAGNILLGEDQDATTRPDWARGGSFLAFRQLQQKVPEFDKYLVDNALNVPGLTAEENAELLGARFIGRWKSGAPIDLAPLHDDTDLANDANRNNNFTFDHPEIPGFDITTNQTLCPFSAHIRKSRPRDDFSPNESVVRPIMRAGIPYGPEVTDAETASQASSSDPSLERGLAFVSYQSDLNTGFRFIQQNWVDNANFFFGKNRNYVSLILANVLSGNLNSPGVDPIIGRDSSASSVAPADSDRVVSGSDPLDSAHLFTLDIDFVVSRGGEYFFSPPISALTGQLAQ</sequence>
<protein>
    <submittedName>
        <fullName evidence="12">Uncharacterized protein</fullName>
    </submittedName>
</protein>
<dbReference type="EMBL" id="JAACJM010000018">
    <property type="protein sequence ID" value="KAF5367753.1"/>
    <property type="molecule type" value="Genomic_DNA"/>
</dbReference>
<gene>
    <name evidence="12" type="ORF">D9758_009861</name>
</gene>
<evidence type="ECO:0000256" key="7">
    <source>
        <dbReference type="ARBA" id="ARBA00023004"/>
    </source>
</evidence>
<feature type="domain" description="DyP dimeric alpha+beta barrel" evidence="11">
    <location>
        <begin position="61"/>
        <end position="209"/>
    </location>
</feature>
<keyword evidence="4" id="KW-0479">Metal-binding</keyword>
<organism evidence="12 13">
    <name type="scientific">Tetrapyrgos nigripes</name>
    <dbReference type="NCBI Taxonomy" id="182062"/>
    <lineage>
        <taxon>Eukaryota</taxon>
        <taxon>Fungi</taxon>
        <taxon>Dikarya</taxon>
        <taxon>Basidiomycota</taxon>
        <taxon>Agaricomycotina</taxon>
        <taxon>Agaricomycetes</taxon>
        <taxon>Agaricomycetidae</taxon>
        <taxon>Agaricales</taxon>
        <taxon>Marasmiineae</taxon>
        <taxon>Marasmiaceae</taxon>
        <taxon>Tetrapyrgos</taxon>
    </lineage>
</organism>
<dbReference type="GO" id="GO:0004601">
    <property type="term" value="F:peroxidase activity"/>
    <property type="evidence" value="ECO:0007669"/>
    <property type="project" value="UniProtKB-KW"/>
</dbReference>
<keyword evidence="7" id="KW-0408">Iron</keyword>
<evidence type="ECO:0000256" key="5">
    <source>
        <dbReference type="ARBA" id="ARBA00022729"/>
    </source>
</evidence>
<dbReference type="InterPro" id="IPR006314">
    <property type="entry name" value="Dyp_peroxidase"/>
</dbReference>
<evidence type="ECO:0000259" key="10">
    <source>
        <dbReference type="Pfam" id="PF20628"/>
    </source>
</evidence>
<dbReference type="InterPro" id="IPR011008">
    <property type="entry name" value="Dimeric_a/b-barrel"/>
</dbReference>